<dbReference type="RefSeq" id="WP_353542055.1">
    <property type="nucleotide sequence ID" value="NZ_BAABRN010000017.1"/>
</dbReference>
<evidence type="ECO:0000256" key="2">
    <source>
        <dbReference type="SAM" id="Phobius"/>
    </source>
</evidence>
<feature type="region of interest" description="Disordered" evidence="1">
    <location>
        <begin position="103"/>
        <end position="129"/>
    </location>
</feature>
<keyword evidence="2" id="KW-0812">Transmembrane</keyword>
<evidence type="ECO:0000313" key="3">
    <source>
        <dbReference type="EMBL" id="GAA5502085.1"/>
    </source>
</evidence>
<dbReference type="Proteomes" id="UP001458946">
    <property type="component" value="Unassembled WGS sequence"/>
</dbReference>
<evidence type="ECO:0000313" key="4">
    <source>
        <dbReference type="Proteomes" id="UP001458946"/>
    </source>
</evidence>
<accession>A0ABP9VCY6</accession>
<evidence type="ECO:0000256" key="1">
    <source>
        <dbReference type="SAM" id="MobiDB-lite"/>
    </source>
</evidence>
<keyword evidence="2" id="KW-1133">Transmembrane helix</keyword>
<comment type="caution">
    <text evidence="3">The sequence shown here is derived from an EMBL/GenBank/DDBJ whole genome shotgun (WGS) entry which is preliminary data.</text>
</comment>
<sequence length="129" mass="13008">MSLPSPLAPEQTALMLVAFAAGASTQLARQLAAPTSPTLRRTFAFGVLGGIAAVSVVALLSASLTPSPSAALLLAAACISGWSGPKLLGRLGTLIERRLGLSSADQQAPDDEAQNATETTAVSLPKKAQ</sequence>
<organism evidence="3 4">
    <name type="scientific">Deinococcus xinjiangensis</name>
    <dbReference type="NCBI Taxonomy" id="457454"/>
    <lineage>
        <taxon>Bacteria</taxon>
        <taxon>Thermotogati</taxon>
        <taxon>Deinococcota</taxon>
        <taxon>Deinococci</taxon>
        <taxon>Deinococcales</taxon>
        <taxon>Deinococcaceae</taxon>
        <taxon>Deinococcus</taxon>
    </lineage>
</organism>
<keyword evidence="4" id="KW-1185">Reference proteome</keyword>
<protein>
    <submittedName>
        <fullName evidence="3">Uncharacterized protein</fullName>
    </submittedName>
</protein>
<reference evidence="3 4" key="1">
    <citation type="submission" date="2024-02" db="EMBL/GenBank/DDBJ databases">
        <title>Deinococcus xinjiangensis NBRC 107630.</title>
        <authorList>
            <person name="Ichikawa N."/>
            <person name="Katano-Makiyama Y."/>
            <person name="Hidaka K."/>
        </authorList>
    </citation>
    <scope>NUCLEOTIDE SEQUENCE [LARGE SCALE GENOMIC DNA]</scope>
    <source>
        <strain evidence="3 4">NBRC 107630</strain>
    </source>
</reference>
<gene>
    <name evidence="3" type="ORF">Dxin01_01824</name>
</gene>
<feature type="transmembrane region" description="Helical" evidence="2">
    <location>
        <begin position="43"/>
        <end position="64"/>
    </location>
</feature>
<proteinExistence type="predicted"/>
<name>A0ABP9VCY6_9DEIO</name>
<dbReference type="EMBL" id="BAABRN010000017">
    <property type="protein sequence ID" value="GAA5502085.1"/>
    <property type="molecule type" value="Genomic_DNA"/>
</dbReference>
<keyword evidence="2" id="KW-0472">Membrane</keyword>